<evidence type="ECO:0000313" key="7">
    <source>
        <dbReference type="Proteomes" id="UP001338309"/>
    </source>
</evidence>
<keyword evidence="7" id="KW-1185">Reference proteome</keyword>
<name>A0ABQ6PLY6_9BACT</name>
<feature type="transmembrane region" description="Helical" evidence="5">
    <location>
        <begin position="32"/>
        <end position="52"/>
    </location>
</feature>
<gene>
    <name evidence="6" type="ORF">Aconfl_11700</name>
</gene>
<dbReference type="InterPro" id="IPR038770">
    <property type="entry name" value="Na+/solute_symporter_sf"/>
</dbReference>
<comment type="caution">
    <text evidence="6">The sequence shown here is derived from an EMBL/GenBank/DDBJ whole genome shotgun (WGS) entry which is preliminary data.</text>
</comment>
<dbReference type="Proteomes" id="UP001338309">
    <property type="component" value="Unassembled WGS sequence"/>
</dbReference>
<dbReference type="InterPro" id="IPR004710">
    <property type="entry name" value="Bilac:Na_transpt"/>
</dbReference>
<proteinExistence type="predicted"/>
<feature type="transmembrane region" description="Helical" evidence="5">
    <location>
        <begin position="229"/>
        <end position="248"/>
    </location>
</feature>
<evidence type="ECO:0000256" key="3">
    <source>
        <dbReference type="ARBA" id="ARBA00022989"/>
    </source>
</evidence>
<feature type="transmembrane region" description="Helical" evidence="5">
    <location>
        <begin position="166"/>
        <end position="183"/>
    </location>
</feature>
<evidence type="ECO:0000313" key="6">
    <source>
        <dbReference type="EMBL" id="GMQ28527.1"/>
    </source>
</evidence>
<evidence type="ECO:0000256" key="4">
    <source>
        <dbReference type="ARBA" id="ARBA00023136"/>
    </source>
</evidence>
<accession>A0ABQ6PLY6</accession>
<organism evidence="6 7">
    <name type="scientific">Algoriphagus confluentis</name>
    <dbReference type="NCBI Taxonomy" id="1697556"/>
    <lineage>
        <taxon>Bacteria</taxon>
        <taxon>Pseudomonadati</taxon>
        <taxon>Bacteroidota</taxon>
        <taxon>Cytophagia</taxon>
        <taxon>Cytophagales</taxon>
        <taxon>Cyclobacteriaceae</taxon>
        <taxon>Algoriphagus</taxon>
    </lineage>
</organism>
<dbReference type="Pfam" id="PF01758">
    <property type="entry name" value="SBF"/>
    <property type="match status" value="1"/>
</dbReference>
<dbReference type="Gene3D" id="1.20.1530.20">
    <property type="match status" value="1"/>
</dbReference>
<evidence type="ECO:0000256" key="2">
    <source>
        <dbReference type="ARBA" id="ARBA00022692"/>
    </source>
</evidence>
<dbReference type="EMBL" id="BTPD01000003">
    <property type="protein sequence ID" value="GMQ28527.1"/>
    <property type="molecule type" value="Genomic_DNA"/>
</dbReference>
<dbReference type="PANTHER" id="PTHR10361">
    <property type="entry name" value="SODIUM-BILE ACID COTRANSPORTER"/>
    <property type="match status" value="1"/>
</dbReference>
<keyword evidence="2 5" id="KW-0812">Transmembrane</keyword>
<dbReference type="PANTHER" id="PTHR10361:SF28">
    <property type="entry name" value="P3 PROTEIN-RELATED"/>
    <property type="match status" value="1"/>
</dbReference>
<reference evidence="6 7" key="1">
    <citation type="submission" date="2023-08" db="EMBL/GenBank/DDBJ databases">
        <title>Draft genome sequence of Algoriphagus confluentis.</title>
        <authorList>
            <person name="Takatani N."/>
            <person name="Hosokawa M."/>
            <person name="Sawabe T."/>
        </authorList>
    </citation>
    <scope>NUCLEOTIDE SEQUENCE [LARGE SCALE GENOMIC DNA]</scope>
    <source>
        <strain evidence="6 7">NBRC 111222</strain>
    </source>
</reference>
<keyword evidence="4 5" id="KW-0472">Membrane</keyword>
<keyword evidence="3 5" id="KW-1133">Transmembrane helix</keyword>
<protein>
    <submittedName>
        <fullName evidence="6">Bile acid:sodium symporter family protein</fullName>
    </submittedName>
</protein>
<sequence length="312" mass="34066">MILIFPTIWRNRKTVNPTNLDSVRLNFSQGDLLLLNLALALIMYGVALDLKWSDFQYLVKNPKGFFLGLLSQFILLPLLTYLLVLTIQPPPSVALGMFLVAACPGGNVSNFLTSLAKGNSALSVSLTAFSSSSSLFLTPLNFALWAGLYAPTALMLKEISLDTVDVLVTVGLILGIPLFLGILTRQKLPRFAEKTSKILRPLSILIFAAFVVIAFAGNFSLFIQYIQLIFLWVLAHNLVALLAGYITGKIARLPLADIKTLTIETGIQNSGLGLVLIFTYFDGLGGMAIITAWWGIWHLISGLGVATFWNSK</sequence>
<dbReference type="InterPro" id="IPR002657">
    <property type="entry name" value="BilAc:Na_symport/Acr3"/>
</dbReference>
<feature type="transmembrane region" description="Helical" evidence="5">
    <location>
        <begin position="124"/>
        <end position="146"/>
    </location>
</feature>
<evidence type="ECO:0000256" key="1">
    <source>
        <dbReference type="ARBA" id="ARBA00004141"/>
    </source>
</evidence>
<comment type="subcellular location">
    <subcellularLocation>
        <location evidence="1">Membrane</location>
        <topology evidence="1">Multi-pass membrane protein</topology>
    </subcellularLocation>
</comment>
<feature type="transmembrane region" description="Helical" evidence="5">
    <location>
        <begin position="64"/>
        <end position="87"/>
    </location>
</feature>
<feature type="transmembrane region" description="Helical" evidence="5">
    <location>
        <begin position="204"/>
        <end position="223"/>
    </location>
</feature>
<evidence type="ECO:0000256" key="5">
    <source>
        <dbReference type="SAM" id="Phobius"/>
    </source>
</evidence>